<keyword evidence="3" id="KW-1185">Reference proteome</keyword>
<dbReference type="InterPro" id="IPR004119">
    <property type="entry name" value="EcKL"/>
</dbReference>
<dbReference type="InParanoid" id="F4WRH3"/>
<evidence type="ECO:0000259" key="1">
    <source>
        <dbReference type="SMART" id="SM00587"/>
    </source>
</evidence>
<reference evidence="2" key="1">
    <citation type="submission" date="2011-02" db="EMBL/GenBank/DDBJ databases">
        <title>The genome of the leaf-cutting ant Acromyrmex echinatior suggests key adaptations to social evolution and fungus farming.</title>
        <authorList>
            <person name="Nygaard S."/>
            <person name="Zhang G."/>
        </authorList>
    </citation>
    <scope>NUCLEOTIDE SEQUENCE</scope>
</reference>
<proteinExistence type="predicted"/>
<dbReference type="SUPFAM" id="SSF56112">
    <property type="entry name" value="Protein kinase-like (PK-like)"/>
    <property type="match status" value="1"/>
</dbReference>
<accession>F4WRH3</accession>
<dbReference type="STRING" id="103372.F4WRH3"/>
<dbReference type="Proteomes" id="UP000007755">
    <property type="component" value="Unassembled WGS sequence"/>
</dbReference>
<name>F4WRH3_ACREC</name>
<dbReference type="InterPro" id="IPR011009">
    <property type="entry name" value="Kinase-like_dom_sf"/>
</dbReference>
<dbReference type="Pfam" id="PF02958">
    <property type="entry name" value="EcKL"/>
    <property type="match status" value="1"/>
</dbReference>
<sequence length="184" mass="21579">MKQIQEIRYDVKNEWKNFINVNATRAEYLRNHDHDVTFCDKMEALLSQVFDKVMMKIVEPREPLSTLCHGNFTLGNILFEIKNGKHDAILIDFALCRYSTPVVDLSTYICLCCSNEMMKDKFFEIMRVYHNALKKYLLEAGVSNIEKYSYKALLDDYRRGGLFGFISASFFLPSVREYYTIDSE</sequence>
<dbReference type="Gene3D" id="3.90.1200.10">
    <property type="match status" value="1"/>
</dbReference>
<gene>
    <name evidence="2" type="ORF">G5I_08427</name>
</gene>
<dbReference type="AlphaFoldDB" id="F4WRH3"/>
<dbReference type="EMBL" id="GL888287">
    <property type="protein sequence ID" value="EGI63190.1"/>
    <property type="molecule type" value="Genomic_DNA"/>
</dbReference>
<protein>
    <recommendedName>
        <fullName evidence="1">CHK kinase-like domain-containing protein</fullName>
    </recommendedName>
</protein>
<organism evidence="3">
    <name type="scientific">Acromyrmex echinatior</name>
    <name type="common">Panamanian leafcutter ant</name>
    <name type="synonym">Acromyrmex octospinosus echinatior</name>
    <dbReference type="NCBI Taxonomy" id="103372"/>
    <lineage>
        <taxon>Eukaryota</taxon>
        <taxon>Metazoa</taxon>
        <taxon>Ecdysozoa</taxon>
        <taxon>Arthropoda</taxon>
        <taxon>Hexapoda</taxon>
        <taxon>Insecta</taxon>
        <taxon>Pterygota</taxon>
        <taxon>Neoptera</taxon>
        <taxon>Endopterygota</taxon>
        <taxon>Hymenoptera</taxon>
        <taxon>Apocrita</taxon>
        <taxon>Aculeata</taxon>
        <taxon>Formicoidea</taxon>
        <taxon>Formicidae</taxon>
        <taxon>Myrmicinae</taxon>
        <taxon>Acromyrmex</taxon>
    </lineage>
</organism>
<dbReference type="InterPro" id="IPR015897">
    <property type="entry name" value="CHK_kinase-like"/>
</dbReference>
<dbReference type="PANTHER" id="PTHR11012">
    <property type="entry name" value="PROTEIN KINASE-LIKE DOMAIN-CONTAINING"/>
    <property type="match status" value="1"/>
</dbReference>
<dbReference type="PANTHER" id="PTHR11012:SF30">
    <property type="entry name" value="PROTEIN KINASE-LIKE DOMAIN-CONTAINING"/>
    <property type="match status" value="1"/>
</dbReference>
<evidence type="ECO:0000313" key="3">
    <source>
        <dbReference type="Proteomes" id="UP000007755"/>
    </source>
</evidence>
<evidence type="ECO:0000313" key="2">
    <source>
        <dbReference type="EMBL" id="EGI63190.1"/>
    </source>
</evidence>
<dbReference type="SMART" id="SM00587">
    <property type="entry name" value="CHK"/>
    <property type="match status" value="1"/>
</dbReference>
<dbReference type="OrthoDB" id="191037at2759"/>
<feature type="domain" description="CHK kinase-like" evidence="1">
    <location>
        <begin position="1"/>
        <end position="139"/>
    </location>
</feature>